<keyword evidence="3" id="KW-1185">Reference proteome</keyword>
<dbReference type="EC" id="2.7.4.7" evidence="2"/>
<dbReference type="GO" id="GO:0008972">
    <property type="term" value="F:phosphomethylpyrimidine kinase activity"/>
    <property type="evidence" value="ECO:0007669"/>
    <property type="project" value="UniProtKB-EC"/>
</dbReference>
<sequence>MESSSACERIIDANLNRSKEALRVVEDILRFNYDDEDLATQTKGIRAHLGSIAKKHIKTVAHRDTQNDCLTQVTLPEEKERESLFDILIANFKRAQESLRVLEEVFKLVSIESSLMCKQSRYKTYILEKQVYDKYSKY</sequence>
<keyword evidence="2" id="KW-0808">Transferase</keyword>
<organism evidence="2 3">
    <name type="scientific">Desulfurella amilsii</name>
    <dbReference type="NCBI Taxonomy" id="1562698"/>
    <lineage>
        <taxon>Bacteria</taxon>
        <taxon>Pseudomonadati</taxon>
        <taxon>Campylobacterota</taxon>
        <taxon>Desulfurellia</taxon>
        <taxon>Desulfurellales</taxon>
        <taxon>Desulfurellaceae</taxon>
        <taxon>Desulfurella</taxon>
    </lineage>
</organism>
<dbReference type="AlphaFoldDB" id="A0A1X4XYL7"/>
<name>A0A1X4XYL7_9BACT</name>
<proteinExistence type="predicted"/>
<comment type="caution">
    <text evidence="2">The sequence shown here is derived from an EMBL/GenBank/DDBJ whole genome shotgun (WGS) entry which is preliminary data.</text>
</comment>
<evidence type="ECO:0000259" key="1">
    <source>
        <dbReference type="Pfam" id="PF17792"/>
    </source>
</evidence>
<keyword evidence="2" id="KW-0418">Kinase</keyword>
<feature type="domain" description="ThiD2" evidence="1">
    <location>
        <begin position="9"/>
        <end position="130"/>
    </location>
</feature>
<dbReference type="STRING" id="1562698.DESAMIL20_526"/>
<gene>
    <name evidence="2" type="ORF">DESAMIL20_526</name>
</gene>
<dbReference type="OrthoDB" id="9812206at2"/>
<evidence type="ECO:0000313" key="2">
    <source>
        <dbReference type="EMBL" id="OSS42642.1"/>
    </source>
</evidence>
<protein>
    <submittedName>
        <fullName evidence="2">Putative alternative hydroxymethylpyrimidine phosphate kinase ThiD</fullName>
        <ecNumber evidence="2">2.7.4.7</ecNumber>
    </submittedName>
</protein>
<evidence type="ECO:0000313" key="3">
    <source>
        <dbReference type="Proteomes" id="UP000194141"/>
    </source>
</evidence>
<accession>A0A1X4XYL7</accession>
<reference evidence="2 3" key="1">
    <citation type="journal article" date="2017" name="Front. Microbiol.">
        <title>Genome Sequence of Desulfurella amilsii Strain TR1 and Comparative Genomics of Desulfurellaceae Family.</title>
        <authorList>
            <person name="Florentino A.P."/>
            <person name="Stams A.J."/>
            <person name="Sanchez-Andrea I."/>
        </authorList>
    </citation>
    <scope>NUCLEOTIDE SEQUENCE [LARGE SCALE GENOMIC DNA]</scope>
    <source>
        <strain evidence="2 3">TR1</strain>
    </source>
</reference>
<dbReference type="EMBL" id="MDSU01000011">
    <property type="protein sequence ID" value="OSS42642.1"/>
    <property type="molecule type" value="Genomic_DNA"/>
</dbReference>
<dbReference type="InterPro" id="IPR041397">
    <property type="entry name" value="ThiD2"/>
</dbReference>
<dbReference type="Pfam" id="PF17792">
    <property type="entry name" value="ThiD2"/>
    <property type="match status" value="1"/>
</dbReference>
<dbReference type="Proteomes" id="UP000194141">
    <property type="component" value="Unassembled WGS sequence"/>
</dbReference>
<dbReference type="RefSeq" id="WP_086033272.1">
    <property type="nucleotide sequence ID" value="NZ_MDSU01000011.1"/>
</dbReference>